<proteinExistence type="inferred from homology"/>
<dbReference type="InterPro" id="IPR038765">
    <property type="entry name" value="Papain-like_cys_pep_sf"/>
</dbReference>
<accession>A0A9W6D8Q8</accession>
<sequence>MLHHRLGWIPDYNDINDYTEDTPEVKVIINNIYASNKKTEDNLPSFIDLRKWCSPIKNQGLINSSTTEALVSLIEYFENRVFGKNTDGSSLFVYKNSRSLIGNIGDTGVSFRTALKSLIQFGMPPERYYSTSSTQIDEEPKAFCYGFRDNYKDLIFFKLDINKDSENLLQKIKELLYLQLPCIFGFSVYDCIDYAEKSGEILFPTINNQLIGGHSVMAVGYDDKYLSINKLTGHSSSGALIIRNSWGENWGEDGYGYLPYEYILKGLANDFWYVLNKNWLFEN</sequence>
<keyword evidence="4" id="KW-1185">Reference proteome</keyword>
<dbReference type="Gene3D" id="3.90.70.10">
    <property type="entry name" value="Cysteine proteinases"/>
    <property type="match status" value="1"/>
</dbReference>
<dbReference type="Pfam" id="PF00112">
    <property type="entry name" value="Peptidase_C1"/>
    <property type="match status" value="1"/>
</dbReference>
<evidence type="ECO:0000313" key="3">
    <source>
        <dbReference type="EMBL" id="GKU23519.1"/>
    </source>
</evidence>
<dbReference type="EMBL" id="BQXY01000001">
    <property type="protein sequence ID" value="GKU23519.1"/>
    <property type="molecule type" value="Genomic_DNA"/>
</dbReference>
<dbReference type="GO" id="GO:0006508">
    <property type="term" value="P:proteolysis"/>
    <property type="evidence" value="ECO:0007669"/>
    <property type="project" value="UniProtKB-KW"/>
</dbReference>
<dbReference type="InterPro" id="IPR013128">
    <property type="entry name" value="Peptidase_C1A"/>
</dbReference>
<reference evidence="3" key="1">
    <citation type="journal article" date="2023" name="Int. J. Syst. Evol. Microbiol.">
        <title>&lt;i&gt;Clostridium folliculivorans&lt;/i&gt; sp. nov., isolated from soil samples of an organic paddy in Japan.</title>
        <authorList>
            <person name="Tazawa J."/>
            <person name="Kobayashi H."/>
            <person name="Tanizawa Y."/>
            <person name="Uchino A."/>
            <person name="Tanaka F."/>
            <person name="Urashima Y."/>
            <person name="Miura S."/>
            <person name="Sakamoto M."/>
            <person name="Ohkuma M."/>
            <person name="Tohno M."/>
        </authorList>
    </citation>
    <scope>NUCLEOTIDE SEQUENCE</scope>
    <source>
        <strain evidence="3">D1-1</strain>
    </source>
</reference>
<dbReference type="CDD" id="cd02619">
    <property type="entry name" value="Peptidase_C1"/>
    <property type="match status" value="1"/>
</dbReference>
<dbReference type="InterPro" id="IPR025660">
    <property type="entry name" value="Pept_his_AS"/>
</dbReference>
<evidence type="ECO:0000259" key="2">
    <source>
        <dbReference type="SMART" id="SM00645"/>
    </source>
</evidence>
<evidence type="ECO:0000256" key="1">
    <source>
        <dbReference type="ARBA" id="ARBA00008455"/>
    </source>
</evidence>
<dbReference type="SUPFAM" id="SSF54001">
    <property type="entry name" value="Cysteine proteinases"/>
    <property type="match status" value="1"/>
</dbReference>
<dbReference type="PANTHER" id="PTHR12411">
    <property type="entry name" value="CYSTEINE PROTEASE FAMILY C1-RELATED"/>
    <property type="match status" value="1"/>
</dbReference>
<comment type="similarity">
    <text evidence="1">Belongs to the peptidase C1 family.</text>
</comment>
<dbReference type="InterPro" id="IPR000668">
    <property type="entry name" value="Peptidase_C1A_C"/>
</dbReference>
<organism evidence="3 4">
    <name type="scientific">Clostridium folliculivorans</name>
    <dbReference type="NCBI Taxonomy" id="2886038"/>
    <lineage>
        <taxon>Bacteria</taxon>
        <taxon>Bacillati</taxon>
        <taxon>Bacillota</taxon>
        <taxon>Clostridia</taxon>
        <taxon>Eubacteriales</taxon>
        <taxon>Clostridiaceae</taxon>
        <taxon>Clostridium</taxon>
    </lineage>
</organism>
<evidence type="ECO:0000313" key="4">
    <source>
        <dbReference type="Proteomes" id="UP001057868"/>
    </source>
</evidence>
<keyword evidence="3" id="KW-0645">Protease</keyword>
<comment type="caution">
    <text evidence="3">The sequence shown here is derived from an EMBL/GenBank/DDBJ whole genome shotgun (WGS) entry which is preliminary data.</text>
</comment>
<dbReference type="GO" id="GO:0008234">
    <property type="term" value="F:cysteine-type peptidase activity"/>
    <property type="evidence" value="ECO:0007669"/>
    <property type="project" value="InterPro"/>
</dbReference>
<dbReference type="SMART" id="SM00645">
    <property type="entry name" value="Pept_C1"/>
    <property type="match status" value="1"/>
</dbReference>
<dbReference type="PROSITE" id="PS00639">
    <property type="entry name" value="THIOL_PROTEASE_HIS"/>
    <property type="match status" value="1"/>
</dbReference>
<keyword evidence="3" id="KW-0378">Hydrolase</keyword>
<dbReference type="RefSeq" id="WP_261850596.1">
    <property type="nucleotide sequence ID" value="NZ_BQXY01000001.1"/>
</dbReference>
<feature type="domain" description="Peptidase C1A papain C-terminal" evidence="2">
    <location>
        <begin position="43"/>
        <end position="275"/>
    </location>
</feature>
<name>A0A9W6D8Q8_9CLOT</name>
<dbReference type="AlphaFoldDB" id="A0A9W6D8Q8"/>
<protein>
    <submittedName>
        <fullName evidence="3">Cysteine protease</fullName>
    </submittedName>
</protein>
<dbReference type="Proteomes" id="UP001057868">
    <property type="component" value="Unassembled WGS sequence"/>
</dbReference>
<gene>
    <name evidence="3" type="ORF">CFOLD11_03450</name>
</gene>